<reference evidence="9 10" key="1">
    <citation type="journal article" date="2020" name="ISME J.">
        <title>Uncovering the hidden diversity of litter-decomposition mechanisms in mushroom-forming fungi.</title>
        <authorList>
            <person name="Floudas D."/>
            <person name="Bentzer J."/>
            <person name="Ahren D."/>
            <person name="Johansson T."/>
            <person name="Persson P."/>
            <person name="Tunlid A."/>
        </authorList>
    </citation>
    <scope>NUCLEOTIDE SEQUENCE [LARGE SCALE GENOMIC DNA]</scope>
    <source>
        <strain evidence="9 10">CBS 146.42</strain>
    </source>
</reference>
<evidence type="ECO:0000256" key="4">
    <source>
        <dbReference type="ARBA" id="ARBA00022801"/>
    </source>
</evidence>
<dbReference type="FunFam" id="3.40.630.10:FF:000027">
    <property type="entry name" value="N-fatty-acyl-amino acid synthase/hydrolase PM20D1"/>
    <property type="match status" value="1"/>
</dbReference>
<dbReference type="PANTHER" id="PTHR45962">
    <property type="entry name" value="N-FATTY-ACYL-AMINO ACID SYNTHASE/HYDROLASE PM20D1"/>
    <property type="match status" value="1"/>
</dbReference>
<gene>
    <name evidence="9" type="ORF">D9756_003636</name>
</gene>
<evidence type="ECO:0000256" key="5">
    <source>
        <dbReference type="ARBA" id="ARBA00022833"/>
    </source>
</evidence>
<dbReference type="PANTHER" id="PTHR45962:SF1">
    <property type="entry name" value="N-FATTY-ACYL-AMINO ACID SYNTHASE_HYDROLASE PM20D1"/>
    <property type="match status" value="1"/>
</dbReference>
<feature type="binding site" evidence="7">
    <location>
        <position position="166"/>
    </location>
    <ligand>
        <name>Zn(2+)</name>
        <dbReference type="ChEBI" id="CHEBI:29105"/>
        <label>2</label>
    </ligand>
</feature>
<sequence>MGRYLLLISSTLLALTLRGVSAQTEPASGCVQPATQAHASNFTTIFDDPAVQNKSIQLLAQAVQFPTMSFDGMGVPGVDPRWAPFDDFHAFLEASFPNLYSKANVTAINTYSLVFTLNGSNPDLMPMMITGHQDVVPATTSLDRWTFPPFSGTVDDTWIYGRGSGDCKNTVIGSMIAVEHLLEQGWTPTRTLLLAFGQDEEIGGHMGATNVNLHLLSLYGEDGVAMIVDEGGSGVDSSQFGRTFALPGVVEKGSVNIMVEVDMMGGHSSIPTDKTSIGVLSEIAETFENSHVFQPHLEEAHPVWSYLQCATQFGDPAQIPAWISQDVNVTSNPNLQDAANNFANISISNRYLIQTSKAATIFNAGVKSNELPESANGTFNVRIEIFSNVTAVQDAFLTFVHPVAEKYSLTVNGTSFSDQPSIGNITVIWGNPHDPTPKSPFDANSTAWRVISELNQAIWGDVITAPSAMTGNTDTRNYLSLTKNIYRWSPIRVGERVGMHTVDERISIRAYLEGLKFYTELIVRVDNVTTDDGL</sequence>
<dbReference type="PIRSF" id="PIRSF037217">
    <property type="entry name" value="Carboxypeptidase_S"/>
    <property type="match status" value="1"/>
</dbReference>
<dbReference type="GO" id="GO:0004181">
    <property type="term" value="F:metallocarboxypeptidase activity"/>
    <property type="evidence" value="ECO:0007669"/>
    <property type="project" value="InterPro"/>
</dbReference>
<feature type="binding site" evidence="7">
    <location>
        <position position="166"/>
    </location>
    <ligand>
        <name>Zn(2+)</name>
        <dbReference type="ChEBI" id="CHEBI:29105"/>
        <label>1</label>
    </ligand>
</feature>
<evidence type="ECO:0000256" key="6">
    <source>
        <dbReference type="PIRSR" id="PIRSR037217-1"/>
    </source>
</evidence>
<name>A0A8H5LJH5_9AGAR</name>
<feature type="binding site" evidence="7">
    <location>
        <position position="229"/>
    </location>
    <ligand>
        <name>Zn(2+)</name>
        <dbReference type="ChEBI" id="CHEBI:29105"/>
        <label>2</label>
    </ligand>
</feature>
<accession>A0A8H5LJH5</accession>
<comment type="caution">
    <text evidence="9">The sequence shown here is derived from an EMBL/GenBank/DDBJ whole genome shotgun (WGS) entry which is preliminary data.</text>
</comment>
<keyword evidence="2" id="KW-0645">Protease</keyword>
<comment type="similarity">
    <text evidence="1">Belongs to the peptidase M20A family.</text>
</comment>
<evidence type="ECO:0008006" key="11">
    <source>
        <dbReference type="Google" id="ProtNLM"/>
    </source>
</evidence>
<evidence type="ECO:0000256" key="8">
    <source>
        <dbReference type="SAM" id="SignalP"/>
    </source>
</evidence>
<dbReference type="AlphaFoldDB" id="A0A8H5LJH5"/>
<protein>
    <recommendedName>
        <fullName evidence="11">Peptidase M20 dimerisation domain-containing protein</fullName>
    </recommendedName>
</protein>
<dbReference type="InterPro" id="IPR017141">
    <property type="entry name" value="Pept_M20_carboxypep"/>
</dbReference>
<evidence type="ECO:0000256" key="2">
    <source>
        <dbReference type="ARBA" id="ARBA00022670"/>
    </source>
</evidence>
<feature type="binding site" evidence="7">
    <location>
        <position position="132"/>
    </location>
    <ligand>
        <name>Zn(2+)</name>
        <dbReference type="ChEBI" id="CHEBI:29105"/>
        <label>2</label>
    </ligand>
</feature>
<feature type="active site" evidence="6">
    <location>
        <position position="134"/>
    </location>
</feature>
<dbReference type="Proteomes" id="UP000559027">
    <property type="component" value="Unassembled WGS sequence"/>
</dbReference>
<dbReference type="InterPro" id="IPR047177">
    <property type="entry name" value="Pept_M20A"/>
</dbReference>
<dbReference type="Pfam" id="PF01546">
    <property type="entry name" value="Peptidase_M20"/>
    <property type="match status" value="1"/>
</dbReference>
<keyword evidence="3 7" id="KW-0479">Metal-binding</keyword>
<dbReference type="CDD" id="cd05674">
    <property type="entry name" value="M20_yscS"/>
    <property type="match status" value="1"/>
</dbReference>
<dbReference type="SUPFAM" id="SSF53187">
    <property type="entry name" value="Zn-dependent exopeptidases"/>
    <property type="match status" value="1"/>
</dbReference>
<dbReference type="OrthoDB" id="3064516at2759"/>
<keyword evidence="5 7" id="KW-0862">Zinc</keyword>
<feature type="signal peptide" evidence="8">
    <location>
        <begin position="1"/>
        <end position="22"/>
    </location>
</feature>
<proteinExistence type="inferred from homology"/>
<dbReference type="GO" id="GO:0000328">
    <property type="term" value="C:fungal-type vacuole lumen"/>
    <property type="evidence" value="ECO:0007669"/>
    <property type="project" value="TreeGrafter"/>
</dbReference>
<feature type="active site" description="Proton acceptor" evidence="6">
    <location>
        <position position="200"/>
    </location>
</feature>
<feature type="chain" id="PRO_5034571402" description="Peptidase M20 dimerisation domain-containing protein" evidence="8">
    <location>
        <begin position="23"/>
        <end position="534"/>
    </location>
</feature>
<keyword evidence="4" id="KW-0378">Hydrolase</keyword>
<organism evidence="9 10">
    <name type="scientific">Leucocoprinus leucothites</name>
    <dbReference type="NCBI Taxonomy" id="201217"/>
    <lineage>
        <taxon>Eukaryota</taxon>
        <taxon>Fungi</taxon>
        <taxon>Dikarya</taxon>
        <taxon>Basidiomycota</taxon>
        <taxon>Agaricomycotina</taxon>
        <taxon>Agaricomycetes</taxon>
        <taxon>Agaricomycetidae</taxon>
        <taxon>Agaricales</taxon>
        <taxon>Agaricineae</taxon>
        <taxon>Agaricaceae</taxon>
        <taxon>Leucocoprinus</taxon>
    </lineage>
</organism>
<dbReference type="EMBL" id="JAACJO010000004">
    <property type="protein sequence ID" value="KAF5359810.1"/>
    <property type="molecule type" value="Genomic_DNA"/>
</dbReference>
<dbReference type="GO" id="GO:0046872">
    <property type="term" value="F:metal ion binding"/>
    <property type="evidence" value="ECO:0007669"/>
    <property type="project" value="UniProtKB-KW"/>
</dbReference>
<evidence type="ECO:0000256" key="1">
    <source>
        <dbReference type="ARBA" id="ARBA00006247"/>
    </source>
</evidence>
<evidence type="ECO:0000313" key="10">
    <source>
        <dbReference type="Proteomes" id="UP000559027"/>
    </source>
</evidence>
<dbReference type="Gene3D" id="1.10.150.900">
    <property type="match status" value="1"/>
</dbReference>
<feature type="binding site" evidence="7">
    <location>
        <position position="201"/>
    </location>
    <ligand>
        <name>Zn(2+)</name>
        <dbReference type="ChEBI" id="CHEBI:29105"/>
        <label>1</label>
    </ligand>
</feature>
<feature type="binding site" evidence="7">
    <location>
        <position position="500"/>
    </location>
    <ligand>
        <name>Zn(2+)</name>
        <dbReference type="ChEBI" id="CHEBI:29105"/>
        <label>1</label>
    </ligand>
</feature>
<dbReference type="Gene3D" id="3.40.630.10">
    <property type="entry name" value="Zn peptidases"/>
    <property type="match status" value="1"/>
</dbReference>
<evidence type="ECO:0000256" key="7">
    <source>
        <dbReference type="PIRSR" id="PIRSR037217-2"/>
    </source>
</evidence>
<keyword evidence="8" id="KW-0732">Signal</keyword>
<evidence type="ECO:0000313" key="9">
    <source>
        <dbReference type="EMBL" id="KAF5359810.1"/>
    </source>
</evidence>
<keyword evidence="10" id="KW-1185">Reference proteome</keyword>
<dbReference type="GO" id="GO:0051603">
    <property type="term" value="P:proteolysis involved in protein catabolic process"/>
    <property type="evidence" value="ECO:0007669"/>
    <property type="project" value="TreeGrafter"/>
</dbReference>
<dbReference type="InterPro" id="IPR002933">
    <property type="entry name" value="Peptidase_M20"/>
</dbReference>
<evidence type="ECO:0000256" key="3">
    <source>
        <dbReference type="ARBA" id="ARBA00022723"/>
    </source>
</evidence>